<feature type="DNA-binding region" description="H-T-H motif" evidence="5">
    <location>
        <begin position="47"/>
        <end position="66"/>
    </location>
</feature>
<dbReference type="EMBL" id="JBEPSJ010000004">
    <property type="protein sequence ID" value="MET4583465.1"/>
    <property type="molecule type" value="Genomic_DNA"/>
</dbReference>
<reference evidence="8 9" key="1">
    <citation type="submission" date="2024-06" db="EMBL/GenBank/DDBJ databases">
        <title>Sorghum-associated microbial communities from plants grown in Nebraska, USA.</title>
        <authorList>
            <person name="Schachtman D."/>
        </authorList>
    </citation>
    <scope>NUCLEOTIDE SEQUENCE [LARGE SCALE GENOMIC DNA]</scope>
    <source>
        <strain evidence="8 9">2857</strain>
    </source>
</reference>
<keyword evidence="2" id="KW-0805">Transcription regulation</keyword>
<evidence type="ECO:0000256" key="2">
    <source>
        <dbReference type="ARBA" id="ARBA00023015"/>
    </source>
</evidence>
<evidence type="ECO:0000256" key="1">
    <source>
        <dbReference type="ARBA" id="ARBA00022491"/>
    </source>
</evidence>
<organism evidence="8 9">
    <name type="scientific">Conyzicola nivalis</name>
    <dbReference type="NCBI Taxonomy" id="1477021"/>
    <lineage>
        <taxon>Bacteria</taxon>
        <taxon>Bacillati</taxon>
        <taxon>Actinomycetota</taxon>
        <taxon>Actinomycetes</taxon>
        <taxon>Micrococcales</taxon>
        <taxon>Microbacteriaceae</taxon>
        <taxon>Conyzicola</taxon>
    </lineage>
</organism>
<dbReference type="InterPro" id="IPR050109">
    <property type="entry name" value="HTH-type_TetR-like_transc_reg"/>
</dbReference>
<name>A0ABV2QR90_9MICO</name>
<evidence type="ECO:0000256" key="6">
    <source>
        <dbReference type="SAM" id="MobiDB-lite"/>
    </source>
</evidence>
<dbReference type="PROSITE" id="PS50977">
    <property type="entry name" value="HTH_TETR_2"/>
    <property type="match status" value="1"/>
</dbReference>
<dbReference type="PRINTS" id="PR00455">
    <property type="entry name" value="HTHTETR"/>
</dbReference>
<accession>A0ABV2QR90</accession>
<comment type="caution">
    <text evidence="8">The sequence shown here is derived from an EMBL/GenBank/DDBJ whole genome shotgun (WGS) entry which is preliminary data.</text>
</comment>
<keyword evidence="4" id="KW-0804">Transcription</keyword>
<dbReference type="Proteomes" id="UP001549257">
    <property type="component" value="Unassembled WGS sequence"/>
</dbReference>
<dbReference type="Pfam" id="PF00440">
    <property type="entry name" value="TetR_N"/>
    <property type="match status" value="1"/>
</dbReference>
<feature type="region of interest" description="Disordered" evidence="6">
    <location>
        <begin position="1"/>
        <end position="23"/>
    </location>
</feature>
<feature type="domain" description="HTH tetR-type" evidence="7">
    <location>
        <begin position="24"/>
        <end position="84"/>
    </location>
</feature>
<evidence type="ECO:0000313" key="8">
    <source>
        <dbReference type="EMBL" id="MET4583465.1"/>
    </source>
</evidence>
<evidence type="ECO:0000259" key="7">
    <source>
        <dbReference type="PROSITE" id="PS50977"/>
    </source>
</evidence>
<evidence type="ECO:0000313" key="9">
    <source>
        <dbReference type="Proteomes" id="UP001549257"/>
    </source>
</evidence>
<evidence type="ECO:0000256" key="4">
    <source>
        <dbReference type="ARBA" id="ARBA00023163"/>
    </source>
</evidence>
<keyword evidence="3 5" id="KW-0238">DNA-binding</keyword>
<dbReference type="PANTHER" id="PTHR30055:SF234">
    <property type="entry name" value="HTH-TYPE TRANSCRIPTIONAL REGULATOR BETI"/>
    <property type="match status" value="1"/>
</dbReference>
<feature type="compositionally biased region" description="Polar residues" evidence="6">
    <location>
        <begin position="1"/>
        <end position="13"/>
    </location>
</feature>
<keyword evidence="1" id="KW-0678">Repressor</keyword>
<sequence length="214" mass="22899">MAIKQAASTQALAGTTRAAKPQTAERRTAILEAATSVFGSRGYNNGSLVEIAERVGMTHAGVLHHFGSKEKLLLAVLAHRDEDDIERLVDRKRPVGAEFLAHLVHTTRENTERSGIVQAYAVLSAESVTGNHPAQQFFRSRFDGLRLVVADALGLTVGADAADARVVAAASAIIAVMDGLQVQWLLDPDGVDMPETVQLVIDAIVESLRQRVSA</sequence>
<dbReference type="InterPro" id="IPR009057">
    <property type="entry name" value="Homeodomain-like_sf"/>
</dbReference>
<dbReference type="Pfam" id="PF13977">
    <property type="entry name" value="TetR_C_6"/>
    <property type="match status" value="1"/>
</dbReference>
<dbReference type="InterPro" id="IPR036271">
    <property type="entry name" value="Tet_transcr_reg_TetR-rel_C_sf"/>
</dbReference>
<dbReference type="PANTHER" id="PTHR30055">
    <property type="entry name" value="HTH-TYPE TRANSCRIPTIONAL REGULATOR RUTR"/>
    <property type="match status" value="1"/>
</dbReference>
<evidence type="ECO:0000256" key="5">
    <source>
        <dbReference type="PROSITE-ProRule" id="PRU00335"/>
    </source>
</evidence>
<evidence type="ECO:0000256" key="3">
    <source>
        <dbReference type="ARBA" id="ARBA00023125"/>
    </source>
</evidence>
<dbReference type="SUPFAM" id="SSF48498">
    <property type="entry name" value="Tetracyclin repressor-like, C-terminal domain"/>
    <property type="match status" value="1"/>
</dbReference>
<keyword evidence="9" id="KW-1185">Reference proteome</keyword>
<proteinExistence type="predicted"/>
<dbReference type="SUPFAM" id="SSF46689">
    <property type="entry name" value="Homeodomain-like"/>
    <property type="match status" value="1"/>
</dbReference>
<dbReference type="RefSeq" id="WP_354025637.1">
    <property type="nucleotide sequence ID" value="NZ_JBEPSJ010000004.1"/>
</dbReference>
<protein>
    <submittedName>
        <fullName evidence="8">AcrR family transcriptional regulator</fullName>
    </submittedName>
</protein>
<dbReference type="Gene3D" id="1.10.357.10">
    <property type="entry name" value="Tetracycline Repressor, domain 2"/>
    <property type="match status" value="1"/>
</dbReference>
<dbReference type="InterPro" id="IPR039538">
    <property type="entry name" value="BetI_C"/>
</dbReference>
<dbReference type="InterPro" id="IPR001647">
    <property type="entry name" value="HTH_TetR"/>
</dbReference>
<gene>
    <name evidence="8" type="ORF">ABIE21_002991</name>
</gene>